<dbReference type="SUPFAM" id="SSF55826">
    <property type="entry name" value="YbaK/ProRS associated domain"/>
    <property type="match status" value="1"/>
</dbReference>
<feature type="domain" description="YbaK/aminoacyl-tRNA synthetase-associated" evidence="1">
    <location>
        <begin position="22"/>
        <end position="143"/>
    </location>
</feature>
<dbReference type="InterPro" id="IPR007214">
    <property type="entry name" value="YbaK/aa-tRNA-synth-assoc-dom"/>
</dbReference>
<dbReference type="InterPro" id="IPR036754">
    <property type="entry name" value="YbaK/aa-tRNA-synt-asso_dom_sf"/>
</dbReference>
<reference evidence="2 5" key="2">
    <citation type="submission" date="2019-02" db="EMBL/GenBank/DDBJ databases">
        <title>Complete genome sequence of Desulfobacter hydrogenophilus AcRS1.</title>
        <authorList>
            <person name="Marietou A."/>
            <person name="Lund M.B."/>
            <person name="Marshall I.P.G."/>
            <person name="Schreiber L."/>
            <person name="Jorgensen B."/>
        </authorList>
    </citation>
    <scope>NUCLEOTIDE SEQUENCE [LARGE SCALE GENOMIC DNA]</scope>
    <source>
        <strain evidence="2 5">AcRS1</strain>
    </source>
</reference>
<keyword evidence="5" id="KW-1185">Reference proteome</keyword>
<dbReference type="AlphaFoldDB" id="A0A328FFU4"/>
<evidence type="ECO:0000313" key="3">
    <source>
        <dbReference type="EMBL" id="RAM02332.1"/>
    </source>
</evidence>
<dbReference type="Proteomes" id="UP000293902">
    <property type="component" value="Chromosome"/>
</dbReference>
<organism evidence="3 4">
    <name type="scientific">Desulfobacter hydrogenophilus</name>
    <dbReference type="NCBI Taxonomy" id="2291"/>
    <lineage>
        <taxon>Bacteria</taxon>
        <taxon>Pseudomonadati</taxon>
        <taxon>Thermodesulfobacteriota</taxon>
        <taxon>Desulfobacteria</taxon>
        <taxon>Desulfobacterales</taxon>
        <taxon>Desulfobacteraceae</taxon>
        <taxon>Desulfobacter</taxon>
    </lineage>
</organism>
<dbReference type="Pfam" id="PF04073">
    <property type="entry name" value="tRNA_edit"/>
    <property type="match status" value="1"/>
</dbReference>
<evidence type="ECO:0000313" key="5">
    <source>
        <dbReference type="Proteomes" id="UP000293902"/>
    </source>
</evidence>
<accession>A0A328FFU4</accession>
<evidence type="ECO:0000313" key="4">
    <source>
        <dbReference type="Proteomes" id="UP000248798"/>
    </source>
</evidence>
<dbReference type="RefSeq" id="WP_111955687.1">
    <property type="nucleotide sequence ID" value="NZ_CP036313.1"/>
</dbReference>
<dbReference type="GO" id="GO:0002161">
    <property type="term" value="F:aminoacyl-tRNA deacylase activity"/>
    <property type="evidence" value="ECO:0007669"/>
    <property type="project" value="InterPro"/>
</dbReference>
<dbReference type="CDD" id="cd04332">
    <property type="entry name" value="YbaK_like"/>
    <property type="match status" value="1"/>
</dbReference>
<dbReference type="Gene3D" id="3.90.960.10">
    <property type="entry name" value="YbaK/aminoacyl-tRNA synthetase-associated domain"/>
    <property type="match status" value="1"/>
</dbReference>
<dbReference type="EMBL" id="QLNI01000015">
    <property type="protein sequence ID" value="RAM02332.1"/>
    <property type="molecule type" value="Genomic_DNA"/>
</dbReference>
<evidence type="ECO:0000313" key="2">
    <source>
        <dbReference type="EMBL" id="QBH13245.1"/>
    </source>
</evidence>
<sequence>MVFEKVQSLLTQSKVTFRLHHHDPVVTVAQAKAIVPHLAVNLIKTIVFKIKDGPWILAGVNAPDRIHYKYLADIFGVNRKLIRAVSAPEVEAGLGFEIGGVGPFPVASDVAVILDQSLMDLPHVFCGSGRNTVTVEIAPGDLAAAGQAKVAVIRKP</sequence>
<dbReference type="OrthoDB" id="4199224at2"/>
<protein>
    <submittedName>
        <fullName evidence="2">YbaK/EbsC family protein</fullName>
    </submittedName>
</protein>
<dbReference type="Proteomes" id="UP000248798">
    <property type="component" value="Unassembled WGS sequence"/>
</dbReference>
<dbReference type="PANTHER" id="PTHR30411">
    <property type="entry name" value="CYTOPLASMIC PROTEIN"/>
    <property type="match status" value="1"/>
</dbReference>
<dbReference type="PANTHER" id="PTHR30411:SF1">
    <property type="entry name" value="CYTOPLASMIC PROTEIN"/>
    <property type="match status" value="1"/>
</dbReference>
<name>A0A328FFU4_9BACT</name>
<proteinExistence type="predicted"/>
<reference evidence="3 4" key="1">
    <citation type="submission" date="2018-06" db="EMBL/GenBank/DDBJ databases">
        <title>Complete Genome Sequence of Desulfobacter hydrogenophilus (DSM3380).</title>
        <authorList>
            <person name="Marietou A."/>
            <person name="Schreiber L."/>
            <person name="Marshall I."/>
            <person name="Jorgensen B."/>
        </authorList>
    </citation>
    <scope>NUCLEOTIDE SEQUENCE [LARGE SCALE GENOMIC DNA]</scope>
    <source>
        <strain evidence="3 4">DSM 3380</strain>
    </source>
</reference>
<evidence type="ECO:0000259" key="1">
    <source>
        <dbReference type="Pfam" id="PF04073"/>
    </source>
</evidence>
<dbReference type="EMBL" id="CP036313">
    <property type="protein sequence ID" value="QBH13245.1"/>
    <property type="molecule type" value="Genomic_DNA"/>
</dbReference>
<gene>
    <name evidence="3" type="ORF">DO021_08570</name>
    <name evidence="2" type="ORF">EYB58_10125</name>
</gene>